<dbReference type="Proteomes" id="UP000535511">
    <property type="component" value="Unassembled WGS sequence"/>
</dbReference>
<dbReference type="InterPro" id="IPR036291">
    <property type="entry name" value="NAD(P)-bd_dom_sf"/>
</dbReference>
<protein>
    <submittedName>
        <fullName evidence="3">Nucleoside-diphosphate-sugar epimerase</fullName>
    </submittedName>
</protein>
<feature type="region of interest" description="Disordered" evidence="1">
    <location>
        <begin position="336"/>
        <end position="355"/>
    </location>
</feature>
<name>A0A7Y9E8H7_9ACTN</name>
<dbReference type="RefSeq" id="WP_179664638.1">
    <property type="nucleotide sequence ID" value="NZ_JACCBG010000001.1"/>
</dbReference>
<dbReference type="InterPro" id="IPR001509">
    <property type="entry name" value="Epimerase_deHydtase"/>
</dbReference>
<dbReference type="AlphaFoldDB" id="A0A7Y9E8H7"/>
<accession>A0A7Y9E8H7</accession>
<feature type="domain" description="NAD-dependent epimerase/dehydratase" evidence="2">
    <location>
        <begin position="3"/>
        <end position="235"/>
    </location>
</feature>
<dbReference type="InterPro" id="IPR050177">
    <property type="entry name" value="Lipid_A_modif_metabolic_enz"/>
</dbReference>
<dbReference type="CDD" id="cd08946">
    <property type="entry name" value="SDR_e"/>
    <property type="match status" value="1"/>
</dbReference>
<dbReference type="SUPFAM" id="SSF51735">
    <property type="entry name" value="NAD(P)-binding Rossmann-fold domains"/>
    <property type="match status" value="1"/>
</dbReference>
<dbReference type="EMBL" id="JACCBG010000001">
    <property type="protein sequence ID" value="NYD43079.1"/>
    <property type="molecule type" value="Genomic_DNA"/>
</dbReference>
<proteinExistence type="predicted"/>
<comment type="caution">
    <text evidence="3">The sequence shown here is derived from an EMBL/GenBank/DDBJ whole genome shotgun (WGS) entry which is preliminary data.</text>
</comment>
<sequence length="355" mass="38153">MRVLVAGDRGYIGAVLVPMLIGAGHDVVGLDAGWYDGCDFGPQPAGYQSRTGDIRDQRPEDLDGFEAVVNLAAISNDPVGHLNPKATYSVNAHGAAHLAQVAREAGVARYVFSSSCSLYGAAGDAAVTEQSEFNPVTPYGESKVMAEQLIGKFADDSFSPTYLRNATAYGSSPRLRADIVVNNLTGAALTRGEVRLESDGSPWRPLVHAEDISRAFLAVLAADREVVHNEAFNVGRDEDVVQIRTIATAVAERTGAPVTFAEGASADKRDYRVDFSKISERLPDFRPLWTVAAGIDELAADMNRHGLTTAQFEHTFVRLARINRLKGEGLLDEQLRRTQDEAGLRGPAGADRGSQ</sequence>
<evidence type="ECO:0000259" key="2">
    <source>
        <dbReference type="Pfam" id="PF01370"/>
    </source>
</evidence>
<evidence type="ECO:0000313" key="4">
    <source>
        <dbReference type="Proteomes" id="UP000535511"/>
    </source>
</evidence>
<dbReference type="Pfam" id="PF01370">
    <property type="entry name" value="Epimerase"/>
    <property type="match status" value="1"/>
</dbReference>
<evidence type="ECO:0000256" key="1">
    <source>
        <dbReference type="SAM" id="MobiDB-lite"/>
    </source>
</evidence>
<dbReference type="PANTHER" id="PTHR43245:SF23">
    <property type="entry name" value="NAD(P)-BINDING DOMAIN-CONTAINING PROTEIN"/>
    <property type="match status" value="1"/>
</dbReference>
<evidence type="ECO:0000313" key="3">
    <source>
        <dbReference type="EMBL" id="NYD43079.1"/>
    </source>
</evidence>
<organism evidence="3 4">
    <name type="scientific">Nocardioides panaciterrulae</name>
    <dbReference type="NCBI Taxonomy" id="661492"/>
    <lineage>
        <taxon>Bacteria</taxon>
        <taxon>Bacillati</taxon>
        <taxon>Actinomycetota</taxon>
        <taxon>Actinomycetes</taxon>
        <taxon>Propionibacteriales</taxon>
        <taxon>Nocardioidaceae</taxon>
        <taxon>Nocardioides</taxon>
    </lineage>
</organism>
<dbReference type="PANTHER" id="PTHR43245">
    <property type="entry name" value="BIFUNCTIONAL POLYMYXIN RESISTANCE PROTEIN ARNA"/>
    <property type="match status" value="1"/>
</dbReference>
<gene>
    <name evidence="3" type="ORF">BJZ21_003162</name>
</gene>
<keyword evidence="4" id="KW-1185">Reference proteome</keyword>
<dbReference type="Gene3D" id="3.40.50.720">
    <property type="entry name" value="NAD(P)-binding Rossmann-like Domain"/>
    <property type="match status" value="1"/>
</dbReference>
<reference evidence="3 4" key="1">
    <citation type="submission" date="2020-07" db="EMBL/GenBank/DDBJ databases">
        <title>Sequencing the genomes of 1000 actinobacteria strains.</title>
        <authorList>
            <person name="Klenk H.-P."/>
        </authorList>
    </citation>
    <scope>NUCLEOTIDE SEQUENCE [LARGE SCALE GENOMIC DNA]</scope>
    <source>
        <strain evidence="3 4">DSM 21350</strain>
    </source>
</reference>